<feature type="region of interest" description="Disordered" evidence="1">
    <location>
        <begin position="117"/>
        <end position="137"/>
    </location>
</feature>
<dbReference type="Proteomes" id="UP000324832">
    <property type="component" value="Unassembled WGS sequence"/>
</dbReference>
<evidence type="ECO:0008006" key="5">
    <source>
        <dbReference type="Google" id="ProtNLM"/>
    </source>
</evidence>
<name>A0A5E4R383_9NEOP</name>
<feature type="compositionally biased region" description="Polar residues" evidence="1">
    <location>
        <begin position="120"/>
        <end position="137"/>
    </location>
</feature>
<reference evidence="3 4" key="1">
    <citation type="submission" date="2017-07" db="EMBL/GenBank/DDBJ databases">
        <authorList>
            <person name="Talla V."/>
            <person name="Backstrom N."/>
        </authorList>
    </citation>
    <scope>NUCLEOTIDE SEQUENCE [LARGE SCALE GENOMIC DNA]</scope>
</reference>
<feature type="signal peptide" evidence="2">
    <location>
        <begin position="1"/>
        <end position="22"/>
    </location>
</feature>
<accession>A0A5E4R383</accession>
<feature type="chain" id="PRO_5023055200" description="Secreted protein" evidence="2">
    <location>
        <begin position="23"/>
        <end position="154"/>
    </location>
</feature>
<protein>
    <recommendedName>
        <fullName evidence="5">Secreted protein</fullName>
    </recommendedName>
</protein>
<evidence type="ECO:0000256" key="1">
    <source>
        <dbReference type="SAM" id="MobiDB-lite"/>
    </source>
</evidence>
<dbReference type="AlphaFoldDB" id="A0A5E4R383"/>
<proteinExistence type="predicted"/>
<evidence type="ECO:0000313" key="3">
    <source>
        <dbReference type="EMBL" id="VVD05167.1"/>
    </source>
</evidence>
<evidence type="ECO:0000313" key="4">
    <source>
        <dbReference type="Proteomes" id="UP000324832"/>
    </source>
</evidence>
<keyword evidence="4" id="KW-1185">Reference proteome</keyword>
<keyword evidence="2" id="KW-0732">Signal</keyword>
<evidence type="ECO:0000256" key="2">
    <source>
        <dbReference type="SAM" id="SignalP"/>
    </source>
</evidence>
<sequence>MCRAAAWLLLLLTVALLLTADARRGRARSRSKSKASTETRSPTSTTIITMALRSCLRRTSILSTCWDTRSRSCARPRVGRARRSRGSKMASRFTRITIYTRRSRSTRRRRWTRVYTSARPTTCTPSTGAPSRQTSPSPLTDSLFYQVLIQVYQI</sequence>
<organism evidence="3 4">
    <name type="scientific">Leptidea sinapis</name>
    <dbReference type="NCBI Taxonomy" id="189913"/>
    <lineage>
        <taxon>Eukaryota</taxon>
        <taxon>Metazoa</taxon>
        <taxon>Ecdysozoa</taxon>
        <taxon>Arthropoda</taxon>
        <taxon>Hexapoda</taxon>
        <taxon>Insecta</taxon>
        <taxon>Pterygota</taxon>
        <taxon>Neoptera</taxon>
        <taxon>Endopterygota</taxon>
        <taxon>Lepidoptera</taxon>
        <taxon>Glossata</taxon>
        <taxon>Ditrysia</taxon>
        <taxon>Papilionoidea</taxon>
        <taxon>Pieridae</taxon>
        <taxon>Dismorphiinae</taxon>
        <taxon>Leptidea</taxon>
    </lineage>
</organism>
<dbReference type="EMBL" id="FZQP02006937">
    <property type="protein sequence ID" value="VVD05167.1"/>
    <property type="molecule type" value="Genomic_DNA"/>
</dbReference>
<gene>
    <name evidence="3" type="ORF">LSINAPIS_LOCUS14759</name>
</gene>